<keyword evidence="3" id="KW-1185">Reference proteome</keyword>
<gene>
    <name evidence="2" type="ordered locus">Dde_3294</name>
</gene>
<protein>
    <submittedName>
        <fullName evidence="2">Uncharacterized protein</fullName>
    </submittedName>
</protein>
<feature type="compositionally biased region" description="Polar residues" evidence="1">
    <location>
        <begin position="15"/>
        <end position="24"/>
    </location>
</feature>
<reference evidence="2 3" key="1">
    <citation type="journal article" date="2011" name="J. Bacteriol.">
        <title>Complete genome sequence and updated annotation of Desulfovibrio alaskensis G20.</title>
        <authorList>
            <person name="Hauser L.J."/>
            <person name="Land M.L."/>
            <person name="Brown S.D."/>
            <person name="Larimer F."/>
            <person name="Keller K.L."/>
            <person name="Rapp-Giles B.J."/>
            <person name="Price M.N."/>
            <person name="Lin M."/>
            <person name="Bruce D.C."/>
            <person name="Detter J.C."/>
            <person name="Tapia R."/>
            <person name="Han C.S."/>
            <person name="Goodwin L.A."/>
            <person name="Cheng J.F."/>
            <person name="Pitluck S."/>
            <person name="Copeland A."/>
            <person name="Lucas S."/>
            <person name="Nolan M."/>
            <person name="Lapidus A.L."/>
            <person name="Palumbo A.V."/>
            <person name="Wall J.D."/>
        </authorList>
    </citation>
    <scope>NUCLEOTIDE SEQUENCE [LARGE SCALE GENOMIC DNA]</scope>
    <source>
        <strain evidence="3">ATCC BAA 1058 / DSM 17464 / G20</strain>
    </source>
</reference>
<organism evidence="2 3">
    <name type="scientific">Oleidesulfovibrio alaskensis (strain ATCC BAA-1058 / DSM 17464 / G20)</name>
    <name type="common">Desulfovibrio alaskensis</name>
    <dbReference type="NCBI Taxonomy" id="207559"/>
    <lineage>
        <taxon>Bacteria</taxon>
        <taxon>Pseudomonadati</taxon>
        <taxon>Thermodesulfobacteriota</taxon>
        <taxon>Desulfovibrionia</taxon>
        <taxon>Desulfovibrionales</taxon>
        <taxon>Desulfovibrionaceae</taxon>
        <taxon>Oleidesulfovibrio</taxon>
    </lineage>
</organism>
<evidence type="ECO:0000313" key="2">
    <source>
        <dbReference type="EMBL" id="ABB40088.2"/>
    </source>
</evidence>
<dbReference type="HOGENOM" id="CLU_2245552_0_0_7"/>
<evidence type="ECO:0000313" key="3">
    <source>
        <dbReference type="Proteomes" id="UP000002710"/>
    </source>
</evidence>
<evidence type="ECO:0000256" key="1">
    <source>
        <dbReference type="SAM" id="MobiDB-lite"/>
    </source>
</evidence>
<dbReference type="Proteomes" id="UP000002710">
    <property type="component" value="Chromosome"/>
</dbReference>
<dbReference type="AlphaFoldDB" id="Q30W58"/>
<feature type="region of interest" description="Disordered" evidence="1">
    <location>
        <begin position="1"/>
        <end position="31"/>
    </location>
</feature>
<sequence length="104" mass="11600">MKKGSSKTLPPANMGQKNTGNSTKPRGKSRSCQKCCQGALAEDCSRKQDSHCVPRRFHCGQHTVRRMPRAGWRPVGRCAGNMKMHGRTQKRLRIRPDRGNAALT</sequence>
<accession>Q30W58</accession>
<name>Q30W58_OLEA2</name>
<proteinExistence type="predicted"/>
<dbReference type="EMBL" id="CP000112">
    <property type="protein sequence ID" value="ABB40088.2"/>
    <property type="molecule type" value="Genomic_DNA"/>
</dbReference>
<dbReference type="KEGG" id="dde:Dde_3294"/>